<keyword evidence="8 11" id="KW-1133">Transmembrane helix</keyword>
<dbReference type="RefSeq" id="WP_160905620.1">
    <property type="nucleotide sequence ID" value="NZ_WVHS01000001.1"/>
</dbReference>
<accession>A0A7K1XUH3</accession>
<protein>
    <recommendedName>
        <fullName evidence="11">Biosynthetic peptidoglycan transglycosylase</fullName>
        <ecNumber evidence="11">2.4.99.28</ecNumber>
    </recommendedName>
    <alternativeName>
        <fullName evidence="11">Glycan polymerase</fullName>
    </alternativeName>
    <alternativeName>
        <fullName evidence="11">Peptidoglycan glycosyltransferase MtgA</fullName>
        <shortName evidence="11">PGT</shortName>
    </alternativeName>
</protein>
<keyword evidence="7 11" id="KW-0573">Peptidoglycan synthesis</keyword>
<dbReference type="GO" id="GO:0009252">
    <property type="term" value="P:peptidoglycan biosynthetic process"/>
    <property type="evidence" value="ECO:0007669"/>
    <property type="project" value="UniProtKB-UniRule"/>
</dbReference>
<evidence type="ECO:0000256" key="2">
    <source>
        <dbReference type="ARBA" id="ARBA00022519"/>
    </source>
</evidence>
<evidence type="ECO:0000256" key="3">
    <source>
        <dbReference type="ARBA" id="ARBA00022676"/>
    </source>
</evidence>
<dbReference type="PANTHER" id="PTHR30400:SF0">
    <property type="entry name" value="BIOSYNTHETIC PEPTIDOGLYCAN TRANSGLYCOSYLASE"/>
    <property type="match status" value="1"/>
</dbReference>
<evidence type="ECO:0000313" key="14">
    <source>
        <dbReference type="Proteomes" id="UP000451233"/>
    </source>
</evidence>
<reference evidence="13 14" key="1">
    <citation type="submission" date="2019-11" db="EMBL/GenBank/DDBJ databases">
        <title>Pedobacter sp. HMF7056 Genome sequencing and assembly.</title>
        <authorList>
            <person name="Kang H."/>
            <person name="Kim H."/>
            <person name="Joh K."/>
        </authorList>
    </citation>
    <scope>NUCLEOTIDE SEQUENCE [LARGE SCALE GENOMIC DNA]</scope>
    <source>
        <strain evidence="13 14">HMF7056</strain>
    </source>
</reference>
<comment type="subcellular location">
    <subcellularLocation>
        <location evidence="11">Cell membrane</location>
        <topology evidence="11">Single-pass membrane protein</topology>
    </subcellularLocation>
</comment>
<dbReference type="PANTHER" id="PTHR30400">
    <property type="entry name" value="MONOFUNCTIONAL BIOSYNTHETIC PEPTIDOGLYCAN TRANSGLYCOSYLASE"/>
    <property type="match status" value="1"/>
</dbReference>
<evidence type="ECO:0000256" key="6">
    <source>
        <dbReference type="ARBA" id="ARBA00022960"/>
    </source>
</evidence>
<dbReference type="NCBIfam" id="TIGR02070">
    <property type="entry name" value="mono_pep_trsgly"/>
    <property type="match status" value="1"/>
</dbReference>
<keyword evidence="9 11" id="KW-0472">Membrane</keyword>
<dbReference type="InterPro" id="IPR001264">
    <property type="entry name" value="Glyco_trans_51"/>
</dbReference>
<keyword evidence="1 11" id="KW-1003">Cell membrane</keyword>
<evidence type="ECO:0000256" key="1">
    <source>
        <dbReference type="ARBA" id="ARBA00022475"/>
    </source>
</evidence>
<organism evidence="13 14">
    <name type="scientific">Hufsiella ginkgonis</name>
    <dbReference type="NCBI Taxonomy" id="2695274"/>
    <lineage>
        <taxon>Bacteria</taxon>
        <taxon>Pseudomonadati</taxon>
        <taxon>Bacteroidota</taxon>
        <taxon>Sphingobacteriia</taxon>
        <taxon>Sphingobacteriales</taxon>
        <taxon>Sphingobacteriaceae</taxon>
        <taxon>Hufsiella</taxon>
    </lineage>
</organism>
<feature type="domain" description="Glycosyl transferase family 51" evidence="12">
    <location>
        <begin position="71"/>
        <end position="234"/>
    </location>
</feature>
<sequence length="242" mass="28319">MPKNESTSKRASRSGISWRRAWKIAKRVMLIYFGATIFWVIACRFINPPVTWLMVSRGFERKFDGKPWLIRKDWLDYDSIPRNLKIAAMAGEDAKFLEHRGFDVESIEQAYEKNQQGKKIRGGSTITQQTAKNVFLWPGRSWIRKGFEVYFTVLIEVFWSKERTLEVYLNVIETGDGIYGVSEASRVYFHKEAQDLNRSEAALIVAVLPNPRKWSPANPTRYIYYKQGLILRNMRRLKKAKI</sequence>
<evidence type="ECO:0000256" key="7">
    <source>
        <dbReference type="ARBA" id="ARBA00022984"/>
    </source>
</evidence>
<comment type="function">
    <text evidence="11">Peptidoglycan polymerase that catalyzes glycan chain elongation from lipid-linked precursors.</text>
</comment>
<dbReference type="GO" id="GO:0005886">
    <property type="term" value="C:plasma membrane"/>
    <property type="evidence" value="ECO:0007669"/>
    <property type="project" value="UniProtKB-SubCell"/>
</dbReference>
<evidence type="ECO:0000259" key="12">
    <source>
        <dbReference type="Pfam" id="PF00912"/>
    </source>
</evidence>
<dbReference type="UniPathway" id="UPA00219"/>
<gene>
    <name evidence="11 13" type="primary">mtgA</name>
    <name evidence="13" type="ORF">GS398_05075</name>
</gene>
<dbReference type="InterPro" id="IPR011812">
    <property type="entry name" value="Pep_trsgly"/>
</dbReference>
<proteinExistence type="inferred from homology"/>
<name>A0A7K1XUH3_9SPHI</name>
<dbReference type="GO" id="GO:0009274">
    <property type="term" value="C:peptidoglycan-based cell wall"/>
    <property type="evidence" value="ECO:0007669"/>
    <property type="project" value="InterPro"/>
</dbReference>
<dbReference type="InterPro" id="IPR023346">
    <property type="entry name" value="Lysozyme-like_dom_sf"/>
</dbReference>
<comment type="pathway">
    <text evidence="11">Cell wall biogenesis; peptidoglycan biosynthesis.</text>
</comment>
<keyword evidence="6 11" id="KW-0133">Cell shape</keyword>
<dbReference type="GO" id="GO:0008360">
    <property type="term" value="P:regulation of cell shape"/>
    <property type="evidence" value="ECO:0007669"/>
    <property type="project" value="UniProtKB-KW"/>
</dbReference>
<evidence type="ECO:0000256" key="5">
    <source>
        <dbReference type="ARBA" id="ARBA00022692"/>
    </source>
</evidence>
<keyword evidence="14" id="KW-1185">Reference proteome</keyword>
<dbReference type="InterPro" id="IPR036950">
    <property type="entry name" value="PBP_transglycosylase"/>
</dbReference>
<dbReference type="Proteomes" id="UP000451233">
    <property type="component" value="Unassembled WGS sequence"/>
</dbReference>
<dbReference type="EMBL" id="WVHS01000001">
    <property type="protein sequence ID" value="MXV14661.1"/>
    <property type="molecule type" value="Genomic_DNA"/>
</dbReference>
<comment type="similarity">
    <text evidence="11">Belongs to the glycosyltransferase 51 family.</text>
</comment>
<evidence type="ECO:0000256" key="4">
    <source>
        <dbReference type="ARBA" id="ARBA00022679"/>
    </source>
</evidence>
<keyword evidence="10 11" id="KW-0961">Cell wall biogenesis/degradation</keyword>
<keyword evidence="2" id="KW-0997">Cell inner membrane</keyword>
<feature type="transmembrane region" description="Helical" evidence="11">
    <location>
        <begin position="28"/>
        <end position="47"/>
    </location>
</feature>
<dbReference type="SUPFAM" id="SSF53955">
    <property type="entry name" value="Lysozyme-like"/>
    <property type="match status" value="1"/>
</dbReference>
<keyword evidence="5 11" id="KW-0812">Transmembrane</keyword>
<evidence type="ECO:0000313" key="13">
    <source>
        <dbReference type="EMBL" id="MXV14661.1"/>
    </source>
</evidence>
<dbReference type="HAMAP" id="MF_00766">
    <property type="entry name" value="PGT_MtgA"/>
    <property type="match status" value="1"/>
</dbReference>
<dbReference type="GO" id="GO:0016763">
    <property type="term" value="F:pentosyltransferase activity"/>
    <property type="evidence" value="ECO:0007669"/>
    <property type="project" value="InterPro"/>
</dbReference>
<dbReference type="GO" id="GO:0008955">
    <property type="term" value="F:peptidoglycan glycosyltransferase activity"/>
    <property type="evidence" value="ECO:0007669"/>
    <property type="project" value="UniProtKB-UniRule"/>
</dbReference>
<evidence type="ECO:0000256" key="10">
    <source>
        <dbReference type="ARBA" id="ARBA00023316"/>
    </source>
</evidence>
<evidence type="ECO:0000256" key="11">
    <source>
        <dbReference type="HAMAP-Rule" id="MF_00766"/>
    </source>
</evidence>
<evidence type="ECO:0000256" key="9">
    <source>
        <dbReference type="ARBA" id="ARBA00023136"/>
    </source>
</evidence>
<comment type="caution">
    <text evidence="13">The sequence shown here is derived from an EMBL/GenBank/DDBJ whole genome shotgun (WGS) entry which is preliminary data.</text>
</comment>
<comment type="catalytic activity">
    <reaction evidence="11">
        <text>[GlcNAc-(1-&gt;4)-Mur2Ac(oyl-L-Ala-gamma-D-Glu-L-Lys-D-Ala-D-Ala)](n)-di-trans,octa-cis-undecaprenyl diphosphate + beta-D-GlcNAc-(1-&gt;4)-Mur2Ac(oyl-L-Ala-gamma-D-Glu-L-Lys-D-Ala-D-Ala)-di-trans,octa-cis-undecaprenyl diphosphate = [GlcNAc-(1-&gt;4)-Mur2Ac(oyl-L-Ala-gamma-D-Glu-L-Lys-D-Ala-D-Ala)](n+1)-di-trans,octa-cis-undecaprenyl diphosphate + di-trans,octa-cis-undecaprenyl diphosphate + H(+)</text>
        <dbReference type="Rhea" id="RHEA:23708"/>
        <dbReference type="Rhea" id="RHEA-COMP:9602"/>
        <dbReference type="Rhea" id="RHEA-COMP:9603"/>
        <dbReference type="ChEBI" id="CHEBI:15378"/>
        <dbReference type="ChEBI" id="CHEBI:58405"/>
        <dbReference type="ChEBI" id="CHEBI:60033"/>
        <dbReference type="ChEBI" id="CHEBI:78435"/>
        <dbReference type="EC" id="2.4.99.28"/>
    </reaction>
</comment>
<dbReference type="Gene3D" id="1.10.3810.10">
    <property type="entry name" value="Biosynthetic peptidoglycan transglycosylase-like"/>
    <property type="match status" value="1"/>
</dbReference>
<dbReference type="GO" id="GO:0071555">
    <property type="term" value="P:cell wall organization"/>
    <property type="evidence" value="ECO:0007669"/>
    <property type="project" value="UniProtKB-KW"/>
</dbReference>
<evidence type="ECO:0000256" key="8">
    <source>
        <dbReference type="ARBA" id="ARBA00022989"/>
    </source>
</evidence>
<keyword evidence="3 11" id="KW-0328">Glycosyltransferase</keyword>
<dbReference type="AlphaFoldDB" id="A0A7K1XUH3"/>
<keyword evidence="4 11" id="KW-0808">Transferase</keyword>
<dbReference type="EC" id="2.4.99.28" evidence="11"/>
<dbReference type="Pfam" id="PF00912">
    <property type="entry name" value="Transgly"/>
    <property type="match status" value="1"/>
</dbReference>